<feature type="region of interest" description="Disordered" evidence="1">
    <location>
        <begin position="317"/>
        <end position="368"/>
    </location>
</feature>
<dbReference type="GO" id="GO:0016787">
    <property type="term" value="F:hydrolase activity"/>
    <property type="evidence" value="ECO:0007669"/>
    <property type="project" value="UniProtKB-KW"/>
</dbReference>
<dbReference type="InterPro" id="IPR029058">
    <property type="entry name" value="AB_hydrolase_fold"/>
</dbReference>
<feature type="domain" description="AB hydrolase-1" evidence="2">
    <location>
        <begin position="53"/>
        <end position="304"/>
    </location>
</feature>
<proteinExistence type="predicted"/>
<reference evidence="4" key="1">
    <citation type="journal article" date="2019" name="Int. J. Syst. Evol. Microbiol.">
        <title>The Global Catalogue of Microorganisms (GCM) 10K type strain sequencing project: providing services to taxonomists for standard genome sequencing and annotation.</title>
        <authorList>
            <consortium name="The Broad Institute Genomics Platform"/>
            <consortium name="The Broad Institute Genome Sequencing Center for Infectious Disease"/>
            <person name="Wu L."/>
            <person name="Ma J."/>
        </authorList>
    </citation>
    <scope>NUCLEOTIDE SEQUENCE [LARGE SCALE GENOMIC DNA]</scope>
    <source>
        <strain evidence="4">JCM 15313</strain>
    </source>
</reference>
<dbReference type="Gene3D" id="3.40.50.1820">
    <property type="entry name" value="alpha/beta hydrolase"/>
    <property type="match status" value="1"/>
</dbReference>
<dbReference type="SUPFAM" id="SSF53474">
    <property type="entry name" value="alpha/beta-Hydrolases"/>
    <property type="match status" value="1"/>
</dbReference>
<dbReference type="Pfam" id="PF12697">
    <property type="entry name" value="Abhydrolase_6"/>
    <property type="match status" value="1"/>
</dbReference>
<evidence type="ECO:0000313" key="3">
    <source>
        <dbReference type="EMBL" id="GAA2014072.1"/>
    </source>
</evidence>
<evidence type="ECO:0000259" key="2">
    <source>
        <dbReference type="Pfam" id="PF12697"/>
    </source>
</evidence>
<gene>
    <name evidence="3" type="ORF">GCM10009799_48010</name>
</gene>
<dbReference type="PANTHER" id="PTHR46438">
    <property type="entry name" value="ALPHA/BETA-HYDROLASES SUPERFAMILY PROTEIN"/>
    <property type="match status" value="1"/>
</dbReference>
<dbReference type="PRINTS" id="PR00111">
    <property type="entry name" value="ABHYDROLASE"/>
</dbReference>
<evidence type="ECO:0000256" key="1">
    <source>
        <dbReference type="SAM" id="MobiDB-lite"/>
    </source>
</evidence>
<evidence type="ECO:0000313" key="4">
    <source>
        <dbReference type="Proteomes" id="UP001501585"/>
    </source>
</evidence>
<dbReference type="Proteomes" id="UP001501585">
    <property type="component" value="Unassembled WGS sequence"/>
</dbReference>
<organism evidence="3 4">
    <name type="scientific">Nocardiopsis rhodophaea</name>
    <dbReference type="NCBI Taxonomy" id="280238"/>
    <lineage>
        <taxon>Bacteria</taxon>
        <taxon>Bacillati</taxon>
        <taxon>Actinomycetota</taxon>
        <taxon>Actinomycetes</taxon>
        <taxon>Streptosporangiales</taxon>
        <taxon>Nocardiopsidaceae</taxon>
        <taxon>Nocardiopsis</taxon>
    </lineage>
</organism>
<sequence length="368" mass="39529">MAEPIEAWPGVFRRLGERRIFVRRDVGGVGGAVERADDADYGGAAERALGRMVYVHGLGGASTDWTDLMGALSQGSTADAPDLPGFGKSPPPPDLDYGVDAHAAVIRDLVRSGEHPVHLVGNSLGATVAVRLAAEHPELVRSLTLISPALPDLLPRLIPVQMTGALVPVIGPWAYTRIQSRPPEVRVQSLLDATFYDPTAAPAKRVLEELEAERERDSHDYAHAATLGSLRGLVAEYLRRGPRALWRQAAAIHRPTLLIYGIGDKFVRPRMALRAAATFPNNRLVLMPRTGHVPMKEQPERVAREMRPFLAASMAGADEGAGGGVHAGADEKTSPGWECQTPPRRLGMRGSTSRAHPQARPADDAEGA</sequence>
<keyword evidence="4" id="KW-1185">Reference proteome</keyword>
<dbReference type="EMBL" id="BAAAPC010000027">
    <property type="protein sequence ID" value="GAA2014072.1"/>
    <property type="molecule type" value="Genomic_DNA"/>
</dbReference>
<name>A0ABP5F2E9_9ACTN</name>
<dbReference type="InterPro" id="IPR000073">
    <property type="entry name" value="AB_hydrolase_1"/>
</dbReference>
<protein>
    <submittedName>
        <fullName evidence="3">Alpha/beta hydrolase</fullName>
    </submittedName>
</protein>
<comment type="caution">
    <text evidence="3">The sequence shown here is derived from an EMBL/GenBank/DDBJ whole genome shotgun (WGS) entry which is preliminary data.</text>
</comment>
<accession>A0ABP5F2E9</accession>
<keyword evidence="3" id="KW-0378">Hydrolase</keyword>